<dbReference type="PROSITE" id="PS51257">
    <property type="entry name" value="PROKAR_LIPOPROTEIN"/>
    <property type="match status" value="1"/>
</dbReference>
<evidence type="ECO:0000259" key="5">
    <source>
        <dbReference type="Pfam" id="PF04355"/>
    </source>
</evidence>
<protein>
    <submittedName>
        <fullName evidence="6">Outer membrane protein assembly factor BamE</fullName>
    </submittedName>
</protein>
<dbReference type="InterPro" id="IPR007450">
    <property type="entry name" value="BamE_dom"/>
</dbReference>
<organism evidence="6 7">
    <name type="scientific">Novosphingobium pituita</name>
    <dbReference type="NCBI Taxonomy" id="3056842"/>
    <lineage>
        <taxon>Bacteria</taxon>
        <taxon>Pseudomonadati</taxon>
        <taxon>Pseudomonadota</taxon>
        <taxon>Alphaproteobacteria</taxon>
        <taxon>Sphingomonadales</taxon>
        <taxon>Sphingomonadaceae</taxon>
        <taxon>Novosphingobium</taxon>
    </lineage>
</organism>
<gene>
    <name evidence="6" type="primary">bamE</name>
    <name evidence="6" type="ORF">NUTIK01_27560</name>
</gene>
<feature type="domain" description="Outer membrane protein assembly factor BamE" evidence="5">
    <location>
        <begin position="34"/>
        <end position="105"/>
    </location>
</feature>
<dbReference type="Pfam" id="PF04355">
    <property type="entry name" value="BamE"/>
    <property type="match status" value="1"/>
</dbReference>
<evidence type="ECO:0000256" key="4">
    <source>
        <dbReference type="SAM" id="SignalP"/>
    </source>
</evidence>
<dbReference type="Proteomes" id="UP001187221">
    <property type="component" value="Unassembled WGS sequence"/>
</dbReference>
<evidence type="ECO:0000256" key="1">
    <source>
        <dbReference type="ARBA" id="ARBA00022729"/>
    </source>
</evidence>
<keyword evidence="7" id="KW-1185">Reference proteome</keyword>
<dbReference type="Gene3D" id="3.30.1450.10">
    <property type="match status" value="1"/>
</dbReference>
<reference evidence="6 7" key="1">
    <citation type="submission" date="2023-06" db="EMBL/GenBank/DDBJ databases">
        <title>Draft genome sequence of Novosphingobium sp. strain IK01.</title>
        <authorList>
            <person name="Hatamoto M."/>
            <person name="Ikarashi T."/>
            <person name="Yamaguchi T."/>
        </authorList>
    </citation>
    <scope>NUCLEOTIDE SEQUENCE [LARGE SCALE GENOMIC DNA]</scope>
    <source>
        <strain evidence="6 7">IK01</strain>
    </source>
</reference>
<evidence type="ECO:0000256" key="3">
    <source>
        <dbReference type="SAM" id="MobiDB-lite"/>
    </source>
</evidence>
<feature type="signal peptide" evidence="4">
    <location>
        <begin position="1"/>
        <end position="26"/>
    </location>
</feature>
<proteinExistence type="predicted"/>
<comment type="caution">
    <text evidence="6">The sequence shown here is derived from an EMBL/GenBank/DDBJ whole genome shotgun (WGS) entry which is preliminary data.</text>
</comment>
<evidence type="ECO:0000313" key="6">
    <source>
        <dbReference type="EMBL" id="GMM61979.1"/>
    </source>
</evidence>
<accession>A0ABQ6PBZ2</accession>
<keyword evidence="1 4" id="KW-0732">Signal</keyword>
<evidence type="ECO:0000313" key="7">
    <source>
        <dbReference type="Proteomes" id="UP001187221"/>
    </source>
</evidence>
<dbReference type="EMBL" id="BTFW01000001">
    <property type="protein sequence ID" value="GMM61979.1"/>
    <property type="molecule type" value="Genomic_DNA"/>
</dbReference>
<dbReference type="RefSeq" id="WP_317975602.1">
    <property type="nucleotide sequence ID" value="NZ_BTFW01000001.1"/>
</dbReference>
<keyword evidence="2" id="KW-0472">Membrane</keyword>
<feature type="chain" id="PRO_5046929533" evidence="4">
    <location>
        <begin position="27"/>
        <end position="174"/>
    </location>
</feature>
<sequence length="174" mass="18557">MRDNRMVVKGAGLALLVALTSGCASIHDHRGFQMEKALTDSIEPGVDNHTSVEHALGQATFKSQFGPQSWYYISIDTRQKPFQRPRTTSEQILKIDFDPAGNVSTVGHQTLTRVPTIHPVRENTPTLGRHRSFFQDLFGNIGAVGALPGGMNSQTQGGGGNTGGGRTGTGPNGS</sequence>
<name>A0ABQ6PBZ2_9SPHN</name>
<evidence type="ECO:0000256" key="2">
    <source>
        <dbReference type="ARBA" id="ARBA00023136"/>
    </source>
</evidence>
<dbReference type="InterPro" id="IPR037873">
    <property type="entry name" value="BamE-like"/>
</dbReference>
<feature type="region of interest" description="Disordered" evidence="3">
    <location>
        <begin position="148"/>
        <end position="174"/>
    </location>
</feature>
<feature type="compositionally biased region" description="Gly residues" evidence="3">
    <location>
        <begin position="156"/>
        <end position="174"/>
    </location>
</feature>